<evidence type="ECO:0000313" key="2">
    <source>
        <dbReference type="EMBL" id="CAA6822464.1"/>
    </source>
</evidence>
<accession>A0A6S6TSX3</accession>
<evidence type="ECO:0008006" key="3">
    <source>
        <dbReference type="Google" id="ProtNLM"/>
    </source>
</evidence>
<gene>
    <name evidence="2" type="ORF">HELGO_WM55864</name>
</gene>
<keyword evidence="1" id="KW-1133">Transmembrane helix</keyword>
<dbReference type="AlphaFoldDB" id="A0A6S6TSX3"/>
<name>A0A6S6TSX3_9GAMM</name>
<feature type="transmembrane region" description="Helical" evidence="1">
    <location>
        <begin position="27"/>
        <end position="50"/>
    </location>
</feature>
<keyword evidence="1" id="KW-0812">Transmembrane</keyword>
<evidence type="ECO:0000256" key="1">
    <source>
        <dbReference type="SAM" id="Phobius"/>
    </source>
</evidence>
<feature type="transmembrane region" description="Helical" evidence="1">
    <location>
        <begin position="70"/>
        <end position="92"/>
    </location>
</feature>
<organism evidence="2">
    <name type="scientific">uncultured Thiotrichaceae bacterium</name>
    <dbReference type="NCBI Taxonomy" id="298394"/>
    <lineage>
        <taxon>Bacteria</taxon>
        <taxon>Pseudomonadati</taxon>
        <taxon>Pseudomonadota</taxon>
        <taxon>Gammaproteobacteria</taxon>
        <taxon>Thiotrichales</taxon>
        <taxon>Thiotrichaceae</taxon>
        <taxon>environmental samples</taxon>
    </lineage>
</organism>
<feature type="transmembrane region" description="Helical" evidence="1">
    <location>
        <begin position="104"/>
        <end position="122"/>
    </location>
</feature>
<dbReference type="EMBL" id="CACVAV010000345">
    <property type="protein sequence ID" value="CAA6822464.1"/>
    <property type="molecule type" value="Genomic_DNA"/>
</dbReference>
<sequence length="168" mass="19176">MSSTQDISGVEPDYEIDQDKAQAPWMIGLLVMLFGILGMCVSAMNLYLGIIDLGNVRSEWTSVGLDMNFVYLSLVVGLFVGSWMTFIGLRLLKYYDNGRRHFNYYLVFFVIWTLIASVYQYLMVPEGFARQVILNDMFPELAGKGAMLMLFLGCSYLLNKTATRNWLK</sequence>
<protein>
    <recommendedName>
        <fullName evidence="3">DUF2569 domain-containing protein</fullName>
    </recommendedName>
</protein>
<keyword evidence="1" id="KW-0472">Membrane</keyword>
<proteinExistence type="predicted"/>
<feature type="transmembrane region" description="Helical" evidence="1">
    <location>
        <begin position="142"/>
        <end position="159"/>
    </location>
</feature>
<reference evidence="2" key="1">
    <citation type="submission" date="2020-01" db="EMBL/GenBank/DDBJ databases">
        <authorList>
            <person name="Meier V. D."/>
            <person name="Meier V D."/>
        </authorList>
    </citation>
    <scope>NUCLEOTIDE SEQUENCE</scope>
    <source>
        <strain evidence="2">HLG_WM_MAG_08</strain>
    </source>
</reference>